<protein>
    <submittedName>
        <fullName evidence="1">Uncharacterized protein</fullName>
    </submittedName>
</protein>
<comment type="caution">
    <text evidence="1">The sequence shown here is derived from an EMBL/GenBank/DDBJ whole genome shotgun (WGS) entry which is preliminary data.</text>
</comment>
<organism evidence="1 2">
    <name type="scientific">Photobacterium galatheae</name>
    <dbReference type="NCBI Taxonomy" id="1654360"/>
    <lineage>
        <taxon>Bacteria</taxon>
        <taxon>Pseudomonadati</taxon>
        <taxon>Pseudomonadota</taxon>
        <taxon>Gammaproteobacteria</taxon>
        <taxon>Vibrionales</taxon>
        <taxon>Vibrionaceae</taxon>
        <taxon>Photobacterium</taxon>
    </lineage>
</organism>
<sequence length="96" mass="10122">MKIIYGNIDKNGSIVSGSGDFTVENVGTGQYKVGFNQAFHLVPSVVGSQTDYDSSNQSPLDNIAFPFVETTGFSANVGGADGSFQNRSFSFIAIGE</sequence>
<accession>A0A066RK18</accession>
<evidence type="ECO:0000313" key="1">
    <source>
        <dbReference type="EMBL" id="KDM90775.1"/>
    </source>
</evidence>
<dbReference type="Proteomes" id="UP000027192">
    <property type="component" value="Unassembled WGS sequence"/>
</dbReference>
<dbReference type="EMBL" id="JMIB01000028">
    <property type="protein sequence ID" value="KDM90775.1"/>
    <property type="molecule type" value="Genomic_DNA"/>
</dbReference>
<dbReference type="OrthoDB" id="5998486at2"/>
<evidence type="ECO:0000313" key="2">
    <source>
        <dbReference type="Proteomes" id="UP000027192"/>
    </source>
</evidence>
<keyword evidence="2" id="KW-1185">Reference proteome</keyword>
<proteinExistence type="predicted"/>
<gene>
    <name evidence="1" type="ORF">EA58_15425</name>
</gene>
<reference evidence="1 2" key="1">
    <citation type="submission" date="2014-04" db="EMBL/GenBank/DDBJ databases">
        <title>Draft genome sequence of Photobacterium halotolerans S2753: a solonamide, ngercheumicin and holomycin producer.</title>
        <authorList>
            <person name="Machado H.R."/>
            <person name="Gram L."/>
        </authorList>
    </citation>
    <scope>NUCLEOTIDE SEQUENCE [LARGE SCALE GENOMIC DNA]</scope>
    <source>
        <strain evidence="1 2">S2753</strain>
    </source>
</reference>
<name>A0A066RK18_9GAMM</name>
<dbReference type="AlphaFoldDB" id="A0A066RK18"/>
<dbReference type="RefSeq" id="WP_051642125.1">
    <property type="nucleotide sequence ID" value="NZ_JAGSGC010000007.1"/>
</dbReference>